<evidence type="ECO:0008006" key="3">
    <source>
        <dbReference type="Google" id="ProtNLM"/>
    </source>
</evidence>
<organism evidence="1 2">
    <name type="scientific">Novosphingobium fuchskuhlense</name>
    <dbReference type="NCBI Taxonomy" id="1117702"/>
    <lineage>
        <taxon>Bacteria</taxon>
        <taxon>Pseudomonadati</taxon>
        <taxon>Pseudomonadota</taxon>
        <taxon>Alphaproteobacteria</taxon>
        <taxon>Sphingomonadales</taxon>
        <taxon>Sphingomonadaceae</taxon>
        <taxon>Novosphingobium</taxon>
    </lineage>
</organism>
<protein>
    <recommendedName>
        <fullName evidence="3">Gene transfer agent family protein</fullName>
    </recommendedName>
</protein>
<gene>
    <name evidence="1" type="ORF">AQZ52_01340</name>
</gene>
<dbReference type="STRING" id="1117702.AQZ52_01340"/>
<dbReference type="InterPro" id="IPR021791">
    <property type="entry name" value="Phage_TAC_11"/>
</dbReference>
<dbReference type="Proteomes" id="UP000058012">
    <property type="component" value="Unassembled WGS sequence"/>
</dbReference>
<accession>A0A124JWS5</accession>
<dbReference type="AlphaFoldDB" id="A0A124JWS5"/>
<keyword evidence="2" id="KW-1185">Reference proteome</keyword>
<name>A0A124JWS5_9SPHN</name>
<evidence type="ECO:0000313" key="2">
    <source>
        <dbReference type="Proteomes" id="UP000058012"/>
    </source>
</evidence>
<reference evidence="1 2" key="1">
    <citation type="submission" date="2015-10" db="EMBL/GenBank/DDBJ databases">
        <title>Draft genome sequence of Novosphingobium fuchskuhlense DSM 25065 isolated from a surface water sample of the southwest basin of Lake Grosse Fuchskuhle.</title>
        <authorList>
            <person name="Ruckert C."/>
            <person name="Winkler A."/>
            <person name="Glaeser J."/>
            <person name="Grossart H.-P."/>
            <person name="Kalinowski J."/>
            <person name="Glaeser S."/>
        </authorList>
    </citation>
    <scope>NUCLEOTIDE SEQUENCE [LARGE SCALE GENOMIC DNA]</scope>
    <source>
        <strain evidence="1 2">FNE08-7</strain>
    </source>
</reference>
<dbReference type="Pfam" id="PF11836">
    <property type="entry name" value="Phage_TAC_11"/>
    <property type="match status" value="1"/>
</dbReference>
<dbReference type="OrthoDB" id="7506512at2"/>
<comment type="caution">
    <text evidence="1">The sequence shown here is derived from an EMBL/GenBank/DDBJ whole genome shotgun (WGS) entry which is preliminary data.</text>
</comment>
<sequence>MSATPIAPASANPHRGEAELLLDGVRHVLRPSFAALVAAEEELGPLFAMVERASGGELKLGEMVALFWHCLAHPSDQTREAFAEAVTRAGLAACAPALRSLLVQVLKGAG</sequence>
<dbReference type="RefSeq" id="WP_067906158.1">
    <property type="nucleotide sequence ID" value="NZ_KQ954244.1"/>
</dbReference>
<proteinExistence type="predicted"/>
<dbReference type="EMBL" id="LLZS01000001">
    <property type="protein sequence ID" value="KUR73642.1"/>
    <property type="molecule type" value="Genomic_DNA"/>
</dbReference>
<evidence type="ECO:0000313" key="1">
    <source>
        <dbReference type="EMBL" id="KUR73642.1"/>
    </source>
</evidence>